<dbReference type="PROSITE" id="PS50015">
    <property type="entry name" value="SAP_B"/>
    <property type="match status" value="2"/>
</dbReference>
<dbReference type="InterPro" id="IPR008139">
    <property type="entry name" value="SaposinB_dom"/>
</dbReference>
<evidence type="ECO:0000313" key="4">
    <source>
        <dbReference type="EnsemblMetazoa" id="CJA07668b.1"/>
    </source>
</evidence>
<name>A0A8R1HUY3_CAEJA</name>
<evidence type="ECO:0000256" key="2">
    <source>
        <dbReference type="ARBA" id="ARBA00023180"/>
    </source>
</evidence>
<dbReference type="Pfam" id="PF03489">
    <property type="entry name" value="SapB_2"/>
    <property type="match status" value="1"/>
</dbReference>
<keyword evidence="2" id="KW-0325">Glycoprotein</keyword>
<dbReference type="EnsemblMetazoa" id="CJA07668b.1">
    <property type="protein sequence ID" value="CJA07668b.1"/>
    <property type="gene ID" value="WBGene00126872"/>
</dbReference>
<feature type="domain" description="Saposin B-type" evidence="3">
    <location>
        <begin position="169"/>
        <end position="251"/>
    </location>
</feature>
<proteinExistence type="predicted"/>
<dbReference type="Proteomes" id="UP000005237">
    <property type="component" value="Unassembled WGS sequence"/>
</dbReference>
<dbReference type="Gene3D" id="1.10.225.10">
    <property type="entry name" value="Saposin-like"/>
    <property type="match status" value="3"/>
</dbReference>
<sequence>MKRELIREAFKQIIQRANDMDPNTVQELLKPAPRLTDSFKVRVMKLVLILLFTLAALGAQAKNVPSACDSCKGMVQNFIDASKDKMKMAQLKISLSMLCVGTSHQSDCHKTLDKLDFIAYKLSPYLTDTTAVCSKVQMCGESKFSPLSRLAMLYLKKSQSAVKNDNIMKQEVCDECQESSQQLSQLFNDDFTTYAVKSTLQRLVCRSAGKAHKACNIFMANMVPEMMSEMRDILSEKQLFCGNMGLCIAKNSPFVQIENPKSSISDIWKSMGLVKTSKGEELMSCFECILSVDTLLEEFINKRQETANDIQTIVCEKVVGNWTDGCNDFVHMYMSTALYLTYNQFDGKGVCVDLHSCESNNDFSEIAQPERNKLGCENCGAVEKFFAQNHVSLHAHATSAFSRNVCQKLPTSLGTLCDHTAFRLSDKLFSRAAELAKSGVMCSQIC</sequence>
<dbReference type="InterPro" id="IPR051428">
    <property type="entry name" value="Sphingo_Act-Surfact_Prot"/>
</dbReference>
<organism evidence="4 5">
    <name type="scientific">Caenorhabditis japonica</name>
    <dbReference type="NCBI Taxonomy" id="281687"/>
    <lineage>
        <taxon>Eukaryota</taxon>
        <taxon>Metazoa</taxon>
        <taxon>Ecdysozoa</taxon>
        <taxon>Nematoda</taxon>
        <taxon>Chromadorea</taxon>
        <taxon>Rhabditida</taxon>
        <taxon>Rhabditina</taxon>
        <taxon>Rhabditomorpha</taxon>
        <taxon>Rhabditoidea</taxon>
        <taxon>Rhabditidae</taxon>
        <taxon>Peloderinae</taxon>
        <taxon>Caenorhabditis</taxon>
    </lineage>
</organism>
<evidence type="ECO:0000259" key="3">
    <source>
        <dbReference type="PROSITE" id="PS50015"/>
    </source>
</evidence>
<evidence type="ECO:0000313" key="5">
    <source>
        <dbReference type="Proteomes" id="UP000005237"/>
    </source>
</evidence>
<dbReference type="AlphaFoldDB" id="A0A8R1HUY3"/>
<protein>
    <recommendedName>
        <fullName evidence="3">Saposin B-type domain-containing protein</fullName>
    </recommendedName>
</protein>
<dbReference type="InterPro" id="IPR008138">
    <property type="entry name" value="SapB_2"/>
</dbReference>
<evidence type="ECO:0000256" key="1">
    <source>
        <dbReference type="ARBA" id="ARBA00023157"/>
    </source>
</evidence>
<dbReference type="SUPFAM" id="SSF47862">
    <property type="entry name" value="Saposin"/>
    <property type="match status" value="2"/>
</dbReference>
<dbReference type="PANTHER" id="PTHR11480:SF7">
    <property type="entry name" value="SAPOSIN B-TYPE DOMAIN-CONTAINING PROTEIN"/>
    <property type="match status" value="1"/>
</dbReference>
<dbReference type="SMART" id="SM00741">
    <property type="entry name" value="SapB"/>
    <property type="match status" value="3"/>
</dbReference>
<feature type="domain" description="Saposin B-type" evidence="3">
    <location>
        <begin position="281"/>
        <end position="361"/>
    </location>
</feature>
<accession>A0A8R1HUY3</accession>
<keyword evidence="1" id="KW-1015">Disulfide bond</keyword>
<dbReference type="PANTHER" id="PTHR11480">
    <property type="entry name" value="SAPOSIN-RELATED"/>
    <property type="match status" value="1"/>
</dbReference>
<keyword evidence="5" id="KW-1185">Reference proteome</keyword>
<reference evidence="5" key="1">
    <citation type="submission" date="2010-08" db="EMBL/GenBank/DDBJ databases">
        <authorList>
            <consortium name="Caenorhabditis japonica Sequencing Consortium"/>
            <person name="Wilson R.K."/>
        </authorList>
    </citation>
    <scope>NUCLEOTIDE SEQUENCE [LARGE SCALE GENOMIC DNA]</scope>
    <source>
        <strain evidence="5">DF5081</strain>
    </source>
</reference>
<dbReference type="InterPro" id="IPR011001">
    <property type="entry name" value="Saposin-like"/>
</dbReference>
<reference evidence="4" key="2">
    <citation type="submission" date="2022-06" db="UniProtKB">
        <authorList>
            <consortium name="EnsemblMetazoa"/>
        </authorList>
    </citation>
    <scope>IDENTIFICATION</scope>
    <source>
        <strain evidence="4">DF5081</strain>
    </source>
</reference>